<evidence type="ECO:0000313" key="2">
    <source>
        <dbReference type="EMBL" id="KKT87051.1"/>
    </source>
</evidence>
<keyword evidence="1" id="KW-0812">Transmembrane</keyword>
<evidence type="ECO:0000313" key="3">
    <source>
        <dbReference type="Proteomes" id="UP000033958"/>
    </source>
</evidence>
<evidence type="ECO:0000256" key="1">
    <source>
        <dbReference type="SAM" id="Phobius"/>
    </source>
</evidence>
<comment type="caution">
    <text evidence="2">The sequence shown here is derived from an EMBL/GenBank/DDBJ whole genome shotgun (WGS) entry which is preliminary data.</text>
</comment>
<name>A0A0G1KTU3_UNCK3</name>
<sequence>MTSAVMVPLKRILKFLDWWAMGVPTAILIGTKNVLVDFDEGLQLVANFRLWLSVEPMFGDYTWSGRAVGFLLRGARLAMTVLIYILIAGIGLSLIIGWWLLPLILFGLKSNI</sequence>
<organism evidence="2 3">
    <name type="scientific">candidate division Kazan bacterium GW2011_GWB1_45_10</name>
    <dbReference type="NCBI Taxonomy" id="1620411"/>
    <lineage>
        <taxon>Bacteria</taxon>
        <taxon>Bacteria division Kazan-3B-28</taxon>
    </lineage>
</organism>
<protein>
    <submittedName>
        <fullName evidence="2">Uncharacterized protein</fullName>
    </submittedName>
</protein>
<dbReference type="EMBL" id="LCJZ01000007">
    <property type="protein sequence ID" value="KKT87051.1"/>
    <property type="molecule type" value="Genomic_DNA"/>
</dbReference>
<feature type="transmembrane region" description="Helical" evidence="1">
    <location>
        <begin position="81"/>
        <end position="108"/>
    </location>
</feature>
<accession>A0A0G1KTU3</accession>
<keyword evidence="1" id="KW-1133">Transmembrane helix</keyword>
<proteinExistence type="predicted"/>
<keyword evidence="1" id="KW-0472">Membrane</keyword>
<dbReference type="Proteomes" id="UP000033958">
    <property type="component" value="Unassembled WGS sequence"/>
</dbReference>
<dbReference type="AlphaFoldDB" id="A0A0G1KTU3"/>
<gene>
    <name evidence="2" type="ORF">VE97_C0007G0009</name>
</gene>
<reference evidence="2 3" key="1">
    <citation type="journal article" date="2015" name="Nature">
        <title>rRNA introns, odd ribosomes, and small enigmatic genomes across a large radiation of phyla.</title>
        <authorList>
            <person name="Brown C.T."/>
            <person name="Hug L.A."/>
            <person name="Thomas B.C."/>
            <person name="Sharon I."/>
            <person name="Castelle C.J."/>
            <person name="Singh A."/>
            <person name="Wilkins M.J."/>
            <person name="Williams K.H."/>
            <person name="Banfield J.F."/>
        </authorList>
    </citation>
    <scope>NUCLEOTIDE SEQUENCE [LARGE SCALE GENOMIC DNA]</scope>
</reference>